<dbReference type="HOGENOM" id="CLU_2208076_0_0_5"/>
<feature type="transmembrane region" description="Helical" evidence="1">
    <location>
        <begin position="60"/>
        <end position="81"/>
    </location>
</feature>
<evidence type="ECO:0000256" key="1">
    <source>
        <dbReference type="SAM" id="Phobius"/>
    </source>
</evidence>
<keyword evidence="1" id="KW-1133">Transmembrane helix</keyword>
<name>A0A0H3AVM4_RICRS</name>
<proteinExistence type="predicted"/>
<dbReference type="Proteomes" id="UP000006832">
    <property type="component" value="Chromosome"/>
</dbReference>
<dbReference type="EMBL" id="CP000848">
    <property type="protein sequence ID" value="ABV75652.1"/>
    <property type="molecule type" value="Genomic_DNA"/>
</dbReference>
<sequence>MNCPLSLQIVNVSYIVNTNSCSWIAFNNSKYPIKTIKINIININILGNINHMVIFCDNNIVIILWKIMVVIISSIIHRTYIRRWISRRNNIRRKASHACKQPNTTGC</sequence>
<dbReference type="KEGG" id="rri:A1G_00280"/>
<gene>
    <name evidence="2" type="ordered locus">A1G_00280</name>
</gene>
<evidence type="ECO:0000313" key="2">
    <source>
        <dbReference type="EMBL" id="ABV75652.1"/>
    </source>
</evidence>
<organism evidence="2 3">
    <name type="scientific">Rickettsia rickettsii (strain Sheila Smith)</name>
    <dbReference type="NCBI Taxonomy" id="392021"/>
    <lineage>
        <taxon>Bacteria</taxon>
        <taxon>Pseudomonadati</taxon>
        <taxon>Pseudomonadota</taxon>
        <taxon>Alphaproteobacteria</taxon>
        <taxon>Rickettsiales</taxon>
        <taxon>Rickettsiaceae</taxon>
        <taxon>Rickettsieae</taxon>
        <taxon>Rickettsia</taxon>
        <taxon>spotted fever group</taxon>
    </lineage>
</organism>
<dbReference type="AlphaFoldDB" id="A0A0H3AVM4"/>
<keyword evidence="1" id="KW-0472">Membrane</keyword>
<reference evidence="3" key="1">
    <citation type="submission" date="2007-09" db="EMBL/GenBank/DDBJ databases">
        <title>Complete genome sequence of Rickettsia rickettsii.</title>
        <authorList>
            <person name="Madan A."/>
            <person name="Fahey J."/>
            <person name="Helton E."/>
            <person name="Ketteman M."/>
            <person name="Madan A."/>
            <person name="Rodrigues S."/>
            <person name="Sanchez A."/>
            <person name="Dasch G."/>
            <person name="Eremeeva M."/>
        </authorList>
    </citation>
    <scope>NUCLEOTIDE SEQUENCE [LARGE SCALE GENOMIC DNA]</scope>
    <source>
        <strain evidence="3">Sheila Smith</strain>
    </source>
</reference>
<keyword evidence="1" id="KW-0812">Transmembrane</keyword>
<evidence type="ECO:0000313" key="3">
    <source>
        <dbReference type="Proteomes" id="UP000006832"/>
    </source>
</evidence>
<protein>
    <submittedName>
        <fullName evidence="2">Uncharacterized protein</fullName>
    </submittedName>
</protein>
<accession>A0A0H3AVM4</accession>